<comment type="caution">
    <text evidence="3">The sequence shown here is derived from an EMBL/GenBank/DDBJ whole genome shotgun (WGS) entry which is preliminary data.</text>
</comment>
<sequence length="508" mass="52434">MVSKVSWPVYQLPDEDRRSVIGALMVSPSSAAIWRFAVLMLLSSLVAAIGLLQNSAAVVIGAMMIAPLMSPIMGIASCLIMGWGHRLLGGLALVSVSVAGAVAVGWFFAVLLPPAGTGLPAEVVARSSPDIRDLLVALAAGAAGAIATVHKQISVALPGVAVAVAIVPPLAAIGVLLGRGQPELARGAALLFLTNLVGIVLMAAVVFLLTGIVPGDTFRTRRGQILTSLAIAALCALAVALILTPRFIAVTRQAHELKVATQTITDLLDSGSRLSRITTSDNTIRADITGPTAPPPIQKVAATLSRALGHPVTVQLGWIPMRDPKRNQPDTPQLPLNELSPLIEKWLAAQSLSLKGLSYESGTLVVSTAGPHPPKSSENLTTLIRARYNQRVPVSLAWTRTPGTIGSNGGEAALTTARDTADKWASSRPGTTVLSVDGSSAAVTVTLIGQTQPDVVTLRTDLQTALPQAAITIQWVSGGLLVVATPTSTPTPTAGPTPTTSPATTPPR</sequence>
<keyword evidence="2" id="KW-0812">Transmembrane</keyword>
<feature type="region of interest" description="Disordered" evidence="1">
    <location>
        <begin position="487"/>
        <end position="508"/>
    </location>
</feature>
<dbReference type="PANTHER" id="PTHR20992">
    <property type="entry name" value="AT15442P-RELATED"/>
    <property type="match status" value="1"/>
</dbReference>
<evidence type="ECO:0000313" key="4">
    <source>
        <dbReference type="Proteomes" id="UP000194000"/>
    </source>
</evidence>
<feature type="transmembrane region" description="Helical" evidence="2">
    <location>
        <begin position="59"/>
        <end position="84"/>
    </location>
</feature>
<feature type="transmembrane region" description="Helical" evidence="2">
    <location>
        <begin position="90"/>
        <end position="112"/>
    </location>
</feature>
<feature type="transmembrane region" description="Helical" evidence="2">
    <location>
        <begin position="189"/>
        <end position="213"/>
    </location>
</feature>
<dbReference type="InterPro" id="IPR005240">
    <property type="entry name" value="DUF389"/>
</dbReference>
<dbReference type="EMBL" id="LQOW01000016">
    <property type="protein sequence ID" value="ORV61361.1"/>
    <property type="molecule type" value="Genomic_DNA"/>
</dbReference>
<keyword evidence="2" id="KW-1133">Transmembrane helix</keyword>
<organism evidence="3 4">
    <name type="scientific">Mycobacterium fragae</name>
    <dbReference type="NCBI Taxonomy" id="1260918"/>
    <lineage>
        <taxon>Bacteria</taxon>
        <taxon>Bacillati</taxon>
        <taxon>Actinomycetota</taxon>
        <taxon>Actinomycetes</taxon>
        <taxon>Mycobacteriales</taxon>
        <taxon>Mycobacteriaceae</taxon>
        <taxon>Mycobacterium</taxon>
    </lineage>
</organism>
<accession>A0A1X1UX81</accession>
<dbReference type="PANTHER" id="PTHR20992:SF9">
    <property type="entry name" value="AT15442P-RELATED"/>
    <property type="match status" value="1"/>
</dbReference>
<dbReference type="Proteomes" id="UP000194000">
    <property type="component" value="Unassembled WGS sequence"/>
</dbReference>
<keyword evidence="2" id="KW-0472">Membrane</keyword>
<reference evidence="3 4" key="1">
    <citation type="submission" date="2016-01" db="EMBL/GenBank/DDBJ databases">
        <title>The new phylogeny of the genus Mycobacterium.</title>
        <authorList>
            <person name="Tarcisio F."/>
            <person name="Conor M."/>
            <person name="Antonella G."/>
            <person name="Elisabetta G."/>
            <person name="Giulia F.S."/>
            <person name="Sara T."/>
            <person name="Anna F."/>
            <person name="Clotilde B."/>
            <person name="Roberto B."/>
            <person name="Veronica D.S."/>
            <person name="Fabio R."/>
            <person name="Monica P."/>
            <person name="Olivier J."/>
            <person name="Enrico T."/>
            <person name="Nicola S."/>
        </authorList>
    </citation>
    <scope>NUCLEOTIDE SEQUENCE [LARGE SCALE GENOMIC DNA]</scope>
    <source>
        <strain evidence="3 4">DSM 45731</strain>
    </source>
</reference>
<protein>
    <recommendedName>
        <fullName evidence="5">DUF389 domain-containing protein</fullName>
    </recommendedName>
</protein>
<evidence type="ECO:0000313" key="3">
    <source>
        <dbReference type="EMBL" id="ORV61361.1"/>
    </source>
</evidence>
<keyword evidence="4" id="KW-1185">Reference proteome</keyword>
<evidence type="ECO:0000256" key="1">
    <source>
        <dbReference type="SAM" id="MobiDB-lite"/>
    </source>
</evidence>
<evidence type="ECO:0000256" key="2">
    <source>
        <dbReference type="SAM" id="Phobius"/>
    </source>
</evidence>
<dbReference type="AlphaFoldDB" id="A0A1X1UX81"/>
<feature type="transmembrane region" description="Helical" evidence="2">
    <location>
        <begin position="32"/>
        <end position="52"/>
    </location>
</feature>
<evidence type="ECO:0008006" key="5">
    <source>
        <dbReference type="Google" id="ProtNLM"/>
    </source>
</evidence>
<dbReference type="Pfam" id="PF04087">
    <property type="entry name" value="DUF389"/>
    <property type="match status" value="1"/>
</dbReference>
<gene>
    <name evidence="3" type="ORF">AWC06_12195</name>
</gene>
<proteinExistence type="predicted"/>
<feature type="transmembrane region" description="Helical" evidence="2">
    <location>
        <begin position="225"/>
        <end position="243"/>
    </location>
</feature>
<name>A0A1X1UX81_9MYCO</name>
<feature type="transmembrane region" description="Helical" evidence="2">
    <location>
        <begin position="156"/>
        <end position="177"/>
    </location>
</feature>